<evidence type="ECO:0000259" key="7">
    <source>
        <dbReference type="PROSITE" id="PS50850"/>
    </source>
</evidence>
<feature type="transmembrane region" description="Helical" evidence="6">
    <location>
        <begin position="298"/>
        <end position="318"/>
    </location>
</feature>
<evidence type="ECO:0000256" key="2">
    <source>
        <dbReference type="ARBA" id="ARBA00022692"/>
    </source>
</evidence>
<feature type="transmembrane region" description="Helical" evidence="6">
    <location>
        <begin position="363"/>
        <end position="382"/>
    </location>
</feature>
<feature type="transmembrane region" description="Helical" evidence="6">
    <location>
        <begin position="152"/>
        <end position="170"/>
    </location>
</feature>
<dbReference type="PROSITE" id="PS00217">
    <property type="entry name" value="SUGAR_TRANSPORT_2"/>
    <property type="match status" value="1"/>
</dbReference>
<evidence type="ECO:0000313" key="8">
    <source>
        <dbReference type="EMBL" id="MBL1116893.1"/>
    </source>
</evidence>
<dbReference type="InterPro" id="IPR020846">
    <property type="entry name" value="MFS_dom"/>
</dbReference>
<dbReference type="InterPro" id="IPR036259">
    <property type="entry name" value="MFS_trans_sf"/>
</dbReference>
<dbReference type="PANTHER" id="PTHR23508">
    <property type="entry name" value="CARBOXYLIC ACID TRANSPORTER PROTEIN HOMOLOG"/>
    <property type="match status" value="1"/>
</dbReference>
<feature type="transmembrane region" description="Helical" evidence="6">
    <location>
        <begin position="61"/>
        <end position="79"/>
    </location>
</feature>
<reference evidence="8 9" key="1">
    <citation type="submission" date="2021-01" db="EMBL/GenBank/DDBJ databases">
        <title>WGS of actinomycetes isolated from Thailand.</title>
        <authorList>
            <person name="Thawai C."/>
        </authorList>
    </citation>
    <scope>NUCLEOTIDE SEQUENCE [LARGE SCALE GENOMIC DNA]</scope>
    <source>
        <strain evidence="8 9">CA3R110</strain>
    </source>
</reference>
<keyword evidence="4 6" id="KW-0472">Membrane</keyword>
<feature type="compositionally biased region" description="Low complexity" evidence="5">
    <location>
        <begin position="396"/>
        <end position="412"/>
    </location>
</feature>
<feature type="transmembrane region" description="Helical" evidence="6">
    <location>
        <begin position="242"/>
        <end position="262"/>
    </location>
</feature>
<feature type="transmembrane region" description="Helical" evidence="6">
    <location>
        <begin position="85"/>
        <end position="107"/>
    </location>
</feature>
<dbReference type="InterPro" id="IPR011701">
    <property type="entry name" value="MFS"/>
</dbReference>
<evidence type="ECO:0000256" key="5">
    <source>
        <dbReference type="SAM" id="MobiDB-lite"/>
    </source>
</evidence>
<name>A0ABS1PWT7_9ACTN</name>
<evidence type="ECO:0000256" key="6">
    <source>
        <dbReference type="SAM" id="Phobius"/>
    </source>
</evidence>
<feature type="region of interest" description="Disordered" evidence="5">
    <location>
        <begin position="392"/>
        <end position="419"/>
    </location>
</feature>
<keyword evidence="3 6" id="KW-1133">Transmembrane helix</keyword>
<dbReference type="PANTHER" id="PTHR23508:SF10">
    <property type="entry name" value="CARBOXYLIC ACID TRANSPORTER PROTEIN HOMOLOG"/>
    <property type="match status" value="1"/>
</dbReference>
<evidence type="ECO:0000313" key="9">
    <source>
        <dbReference type="Proteomes" id="UP000621510"/>
    </source>
</evidence>
<dbReference type="Proteomes" id="UP000621510">
    <property type="component" value="Unassembled WGS sequence"/>
</dbReference>
<organism evidence="8 9">
    <name type="scientific">Streptomyces endocoffeicus</name>
    <dbReference type="NCBI Taxonomy" id="2898945"/>
    <lineage>
        <taxon>Bacteria</taxon>
        <taxon>Bacillati</taxon>
        <taxon>Actinomycetota</taxon>
        <taxon>Actinomycetes</taxon>
        <taxon>Kitasatosporales</taxon>
        <taxon>Streptomycetaceae</taxon>
        <taxon>Streptomyces</taxon>
    </lineage>
</organism>
<keyword evidence="9" id="KW-1185">Reference proteome</keyword>
<evidence type="ECO:0000256" key="3">
    <source>
        <dbReference type="ARBA" id="ARBA00022989"/>
    </source>
</evidence>
<feature type="transmembrane region" description="Helical" evidence="6">
    <location>
        <begin position="205"/>
        <end position="222"/>
    </location>
</feature>
<dbReference type="EMBL" id="JAERRG010000015">
    <property type="protein sequence ID" value="MBL1116893.1"/>
    <property type="molecule type" value="Genomic_DNA"/>
</dbReference>
<feature type="domain" description="Major facilitator superfamily (MFS) profile" evidence="7">
    <location>
        <begin position="1"/>
        <end position="387"/>
    </location>
</feature>
<protein>
    <submittedName>
        <fullName evidence="8">MFS transporter</fullName>
    </submittedName>
</protein>
<dbReference type="Pfam" id="PF07690">
    <property type="entry name" value="MFS_1"/>
    <property type="match status" value="1"/>
</dbReference>
<dbReference type="RefSeq" id="WP_201854763.1">
    <property type="nucleotide sequence ID" value="NZ_JAERRG010000015.1"/>
</dbReference>
<evidence type="ECO:0000256" key="4">
    <source>
        <dbReference type="ARBA" id="ARBA00023136"/>
    </source>
</evidence>
<dbReference type="Gene3D" id="1.20.1250.20">
    <property type="entry name" value="MFS general substrate transporter like domains"/>
    <property type="match status" value="2"/>
</dbReference>
<comment type="subcellular location">
    <subcellularLocation>
        <location evidence="1">Cell membrane</location>
        <topology evidence="1">Multi-pass membrane protein</topology>
    </subcellularLocation>
</comment>
<evidence type="ECO:0000256" key="1">
    <source>
        <dbReference type="ARBA" id="ARBA00004651"/>
    </source>
</evidence>
<proteinExistence type="predicted"/>
<dbReference type="InterPro" id="IPR005829">
    <property type="entry name" value="Sugar_transporter_CS"/>
</dbReference>
<sequence>MASYLDAAAIVSTGSALVLYKDRLGLGTGEIGTLSSMLTLSIAAGALLGGRLGDRYGRRRVFMATVTLLALGAVLLAAATSSGFLYVGIVVVGFAAGADLPVSISLIGEEAPEGARGTLVALSQVLWYGGIVTTQLTGLLVGGMGSTGARVLYGHVAVVATLVLVLRFKLPESRQWIDQRRKADTGSGGPVEQSATRRLLKKPHLKALTGLALFYALTNLAANTKGQFGTYLYVEVAGGTVRIASAIGLATLFVSIPLAMLFMKIVDGRNRMRWYALGAICFVLSTAAPAALGVHVGTLALSSLTGAVGSALAFEGIFKVWSQEVFPTLLRATAQGMVIAFARVVAAAVALWTPTLLSAGPRVMFAALAAIVAVATGIGTVLDRLPKIQTGAPDRSATSAAGPATSAADPVATTRVDGS</sequence>
<feature type="transmembrane region" description="Helical" evidence="6">
    <location>
        <begin position="119"/>
        <end position="140"/>
    </location>
</feature>
<keyword evidence="2 6" id="KW-0812">Transmembrane</keyword>
<accession>A0ABS1PWT7</accession>
<feature type="transmembrane region" description="Helical" evidence="6">
    <location>
        <begin position="274"/>
        <end position="292"/>
    </location>
</feature>
<dbReference type="SUPFAM" id="SSF103473">
    <property type="entry name" value="MFS general substrate transporter"/>
    <property type="match status" value="1"/>
</dbReference>
<feature type="transmembrane region" description="Helical" evidence="6">
    <location>
        <begin position="31"/>
        <end position="49"/>
    </location>
</feature>
<feature type="transmembrane region" description="Helical" evidence="6">
    <location>
        <begin position="338"/>
        <end position="357"/>
    </location>
</feature>
<gene>
    <name evidence="8" type="ORF">JK364_31580</name>
</gene>
<dbReference type="PROSITE" id="PS50850">
    <property type="entry name" value="MFS"/>
    <property type="match status" value="1"/>
</dbReference>
<comment type="caution">
    <text evidence="8">The sequence shown here is derived from an EMBL/GenBank/DDBJ whole genome shotgun (WGS) entry which is preliminary data.</text>
</comment>